<organism evidence="2 3">
    <name type="scientific">Acanthamoeba polyphaga mimivirus</name>
    <name type="common">APMV</name>
    <dbReference type="NCBI Taxonomy" id="212035"/>
    <lineage>
        <taxon>Viruses</taxon>
        <taxon>Varidnaviria</taxon>
        <taxon>Bamfordvirae</taxon>
        <taxon>Nucleocytoviricota</taxon>
        <taxon>Megaviricetes</taxon>
        <taxon>Imitervirales</taxon>
        <taxon>Mimiviridae</taxon>
        <taxon>Megamimivirinae</taxon>
        <taxon>Mimivirus</taxon>
        <taxon>Mimivirus bradfordmassiliense</taxon>
    </lineage>
</organism>
<name>A0A0G2Y0S2_MIMIV</name>
<feature type="region of interest" description="Disordered" evidence="1">
    <location>
        <begin position="1"/>
        <end position="24"/>
    </location>
</feature>
<dbReference type="Proteomes" id="UP000241474">
    <property type="component" value="Segment"/>
</dbReference>
<dbReference type="Gene3D" id="2.40.30.20">
    <property type="match status" value="1"/>
</dbReference>
<evidence type="ECO:0000256" key="1">
    <source>
        <dbReference type="SAM" id="MobiDB-lite"/>
    </source>
</evidence>
<sequence length="902" mass="103907">MNNIKNNKRRPITTQPINDIGPPNLPTQKIIKTNVNVDSRFRINKSFNKYGETVHLDPYSIEFQNNNSVIKIHLTNNPFNDGDKIILHNISSKNLLLKDILMVKKNSMFIRFLHRNHGMSVWGKYDPSDFNQFVPIEYVDFLPMSYDENDIIPDKISHYIWTGFSNISINVSGVIGLNSDSNFIGNIPVNYLNSFHIVVPLFTKINGQMKQDPNSYLIQLDRQASINYQDGINTNDNQLPLHNSINIQYNNLYGIPLKILNSEKILTIMNSTTNSIELNIEYPAIVDPINKFYGYDDFSTSSVDNINTIINKNHGGGLYPLIKFVTETIKGYPNPSQYTYNLGKNFTKVAQVRIISSIFPNSQKTINNKTTDINNNKLYWRNLNDGNWIYQLSIEPGIYNLEDLKKSIENSFANTPFYQYTIEYQSNPKPNIVKDTMLLDPSKYDENGLYKFHIVNLDMVIATNEIIFSSFGEIILLDRPCSEKVIHIPSQTMELTLSTNIQKINGNIKYPFDKNTQILFIYLRDQNNYDKSNLYSYNQNILCSDEFKTIVNLDVDTNILINIMTNEKKYINSINTNIVLNNFNYDNILNLVTKQNHNLKPGDIIITDKFIQLDSIGRIHVYEVTDIIDVNKFKVTIINNKYKFIIDDLLIGFTDKPFTENNFVKEIVKWGNDSVMIINHPNHNLSVGDPIEISGSDSINDVPENIINRKHIISKIIDDNHYEIIIDKYVPIKNSKSHSKNSIRIKYPNPFQLIFSYDNTLGSLLYFRNVGTNDAITPYLSSVSNKGNYLTELPYQRINNESVVNNSFGYYFIRCPQLTTYHNIGPVKDVFTKIQLTDSYRDEIFNSYVPTEKTFDPPLPKLSELEIEICNPNGKLIDFDGQNHSFDLEIIELSSDIPKINP</sequence>
<accession>A0A0G2Y0S2</accession>
<evidence type="ECO:0000313" key="2">
    <source>
        <dbReference type="EMBL" id="AKI79253.1"/>
    </source>
</evidence>
<organismHost>
    <name type="scientific">Acanthamoeba polyphaga</name>
    <name type="common">Amoeba</name>
    <dbReference type="NCBI Taxonomy" id="5757"/>
</organismHost>
<protein>
    <submittedName>
        <fullName evidence="2">Uncharacterized protein</fullName>
    </submittedName>
</protein>
<dbReference type="InterPro" id="IPR023366">
    <property type="entry name" value="ATP_synth_asu-like_sf"/>
</dbReference>
<dbReference type="EMBL" id="KM982401">
    <property type="protein sequence ID" value="AKI79253.1"/>
    <property type="molecule type" value="Genomic_DNA"/>
</dbReference>
<evidence type="ECO:0000313" key="3">
    <source>
        <dbReference type="Proteomes" id="UP000241474"/>
    </source>
</evidence>
<reference evidence="2 3" key="1">
    <citation type="submission" date="2014-10" db="EMBL/GenBank/DDBJ databases">
        <title>Pan-genome analysis of Brazilian lineage A amoebal mimiviruses.</title>
        <authorList>
            <person name="Assis F.L."/>
            <person name="Abrahao J.S."/>
            <person name="Kroon E.G."/>
            <person name="Dornas F.P."/>
            <person name="Andrade K.R."/>
            <person name="Borato P.V.M."/>
            <person name="Pilotto M.R."/>
            <person name="Benamar S."/>
            <person name="LaScola B."/>
            <person name="Colson P."/>
        </authorList>
    </citation>
    <scope>NUCLEOTIDE SEQUENCE [LARGE SCALE GENOMIC DNA]</scope>
    <source>
        <strain evidence="2 3">Oyster</strain>
    </source>
</reference>
<feature type="compositionally biased region" description="Basic residues" evidence="1">
    <location>
        <begin position="1"/>
        <end position="11"/>
    </location>
</feature>
<proteinExistence type="predicted"/>